<evidence type="ECO:0000313" key="7">
    <source>
        <dbReference type="Proteomes" id="UP001204142"/>
    </source>
</evidence>
<proteinExistence type="predicted"/>
<feature type="domain" description="Poly-beta-hydroxybutyrate polymerase N-terminal" evidence="5">
    <location>
        <begin position="135"/>
        <end position="301"/>
    </location>
</feature>
<reference evidence="6 7" key="1">
    <citation type="submission" date="2022-07" db="EMBL/GenBank/DDBJ databases">
        <authorList>
            <person name="Xamxidin M."/>
            <person name="Wu M."/>
        </authorList>
    </citation>
    <scope>NUCLEOTIDE SEQUENCE [LARGE SCALE GENOMIC DNA]</scope>
    <source>
        <strain evidence="6 7">NBRC 111650</strain>
    </source>
</reference>
<dbReference type="InterPro" id="IPR010941">
    <property type="entry name" value="PhaC_N"/>
</dbReference>
<dbReference type="InterPro" id="IPR029058">
    <property type="entry name" value="AB_hydrolase_fold"/>
</dbReference>
<keyword evidence="4" id="KW-0012">Acyltransferase</keyword>
<dbReference type="PANTHER" id="PTHR36837">
    <property type="entry name" value="POLY(3-HYDROXYALKANOATE) POLYMERASE SUBUNIT PHAC"/>
    <property type="match status" value="1"/>
</dbReference>
<evidence type="ECO:0000313" key="6">
    <source>
        <dbReference type="EMBL" id="MCQ8896231.1"/>
    </source>
</evidence>
<keyword evidence="7" id="KW-1185">Reference proteome</keyword>
<dbReference type="NCBIfam" id="TIGR01838">
    <property type="entry name" value="PHA_synth_I"/>
    <property type="match status" value="1"/>
</dbReference>
<comment type="subcellular location">
    <subcellularLocation>
        <location evidence="1">Cytoplasm</location>
    </subcellularLocation>
</comment>
<protein>
    <submittedName>
        <fullName evidence="6">Class I poly(R)-hydroxyalkanoic acid synthase</fullName>
    </submittedName>
</protein>
<dbReference type="InterPro" id="IPR051321">
    <property type="entry name" value="PHA/PHB_synthase"/>
</dbReference>
<evidence type="ECO:0000256" key="2">
    <source>
        <dbReference type="ARBA" id="ARBA00022490"/>
    </source>
</evidence>
<dbReference type="EMBL" id="JANIGO010000002">
    <property type="protein sequence ID" value="MCQ8896231.1"/>
    <property type="molecule type" value="Genomic_DNA"/>
</dbReference>
<dbReference type="InterPro" id="IPR010963">
    <property type="entry name" value="PHA_synth_I"/>
</dbReference>
<dbReference type="Pfam" id="PF07167">
    <property type="entry name" value="PhaC_N"/>
    <property type="match status" value="1"/>
</dbReference>
<organism evidence="6 7">
    <name type="scientific">Limnobacter humi</name>
    <dbReference type="NCBI Taxonomy" id="1778671"/>
    <lineage>
        <taxon>Bacteria</taxon>
        <taxon>Pseudomonadati</taxon>
        <taxon>Pseudomonadota</taxon>
        <taxon>Betaproteobacteria</taxon>
        <taxon>Burkholderiales</taxon>
        <taxon>Burkholderiaceae</taxon>
        <taxon>Limnobacter</taxon>
    </lineage>
</organism>
<dbReference type="PANTHER" id="PTHR36837:SF5">
    <property type="entry name" value="POLY-3-HYDROXYBUTYRATE SYNTHASE"/>
    <property type="match status" value="1"/>
</dbReference>
<gene>
    <name evidence="6" type="primary">phaC</name>
    <name evidence="6" type="ORF">NQT62_07260</name>
</gene>
<name>A0ABT1WFD2_9BURK</name>
<dbReference type="Proteomes" id="UP001204142">
    <property type="component" value="Unassembled WGS sequence"/>
</dbReference>
<sequence length="621" mass="68303">MNKSSTDFTEVLGQFFPAAGQFQQQVQSQFQEAFKSLGAGFPGIPAMPTIPGMPSFLAMPGVNPLTLAAIQPFMQTVMQSCQHALSQIPVHSLGQVQSEYAAEFASLMASAFAGFPNMESSVAKPAGLDAWLAGDKRFAASDWHDHGVYELTAALYSLNAKYTKKLVELVPDDNIEKRRVGYAIEQLVGALSPANFFATNPEAQKKLLETKGESLRQALDNLMHDLQKGRISQTDESAFEVGKNVATTPGSVIFENDYFQLIQYQATTETVGKVPMLFVPPCINKFYILDLQPDNSLVNYVVGQGHTLYLVSWKNPTEENQHFSWDGYVQDGVITAIELVCQLSKQPKINVLGFCVGGTLLGTALSTLAQRGEDCINSVTFLTTLLDFSDTGALGVFVSEEQVRAREESIGQRGLMSGKDLSSAFSSLRPNDLIWNYVVNNYLKGEKPPAFDLLYWNSDSTNLAGPMFCWYLRNTYLENRLIEAGQAVVCGEPVDLGLIDAPVYILATREDHIVPWTSAYATSQLVSGDVRFVLGASGHIAGVINPASKNKRNFWVYDGDLPESPDEWFDKASEVPGSWWKDWAAWLEPLKNGDVKAPAKLGNAKFKPIEPAPGRYVKQRV</sequence>
<accession>A0ABT1WFD2</accession>
<evidence type="ECO:0000256" key="1">
    <source>
        <dbReference type="ARBA" id="ARBA00004496"/>
    </source>
</evidence>
<keyword evidence="2" id="KW-0963">Cytoplasm</keyword>
<keyword evidence="3" id="KW-0808">Transferase</keyword>
<evidence type="ECO:0000256" key="4">
    <source>
        <dbReference type="ARBA" id="ARBA00023315"/>
    </source>
</evidence>
<evidence type="ECO:0000259" key="5">
    <source>
        <dbReference type="Pfam" id="PF07167"/>
    </source>
</evidence>
<dbReference type="SUPFAM" id="SSF53474">
    <property type="entry name" value="alpha/beta-Hydrolases"/>
    <property type="match status" value="1"/>
</dbReference>
<dbReference type="Gene3D" id="3.40.50.1820">
    <property type="entry name" value="alpha/beta hydrolase"/>
    <property type="match status" value="1"/>
</dbReference>
<evidence type="ECO:0000256" key="3">
    <source>
        <dbReference type="ARBA" id="ARBA00022679"/>
    </source>
</evidence>
<dbReference type="RefSeq" id="WP_256764001.1">
    <property type="nucleotide sequence ID" value="NZ_JANIGO010000002.1"/>
</dbReference>
<comment type="caution">
    <text evidence="6">The sequence shown here is derived from an EMBL/GenBank/DDBJ whole genome shotgun (WGS) entry which is preliminary data.</text>
</comment>